<dbReference type="InterPro" id="IPR051534">
    <property type="entry name" value="CBASS_pafABC_assoc_protein"/>
</dbReference>
<feature type="non-terminal residue" evidence="2">
    <location>
        <position position="1"/>
    </location>
</feature>
<accession>A0ABS7CA97</accession>
<evidence type="ECO:0000259" key="1">
    <source>
        <dbReference type="Pfam" id="PF25583"/>
    </source>
</evidence>
<dbReference type="Proteomes" id="UP001519887">
    <property type="component" value="Unassembled WGS sequence"/>
</dbReference>
<organism evidence="2 3">
    <name type="scientific">Paenibacillus sepulcri</name>
    <dbReference type="NCBI Taxonomy" id="359917"/>
    <lineage>
        <taxon>Bacteria</taxon>
        <taxon>Bacillati</taxon>
        <taxon>Bacillota</taxon>
        <taxon>Bacilli</taxon>
        <taxon>Bacillales</taxon>
        <taxon>Paenibacillaceae</taxon>
        <taxon>Paenibacillus</taxon>
    </lineage>
</organism>
<feature type="domain" description="WCX" evidence="1">
    <location>
        <begin position="90"/>
        <end position="119"/>
    </location>
</feature>
<comment type="caution">
    <text evidence="2">The sequence shown here is derived from an EMBL/GenBank/DDBJ whole genome shotgun (WGS) entry which is preliminary data.</text>
</comment>
<dbReference type="PANTHER" id="PTHR34580:SF3">
    <property type="entry name" value="PROTEIN PAFB"/>
    <property type="match status" value="1"/>
</dbReference>
<sequence length="127" mass="14317">SFRVDRILDMKVTEEIFERPHPFSAGDYFARQLMPRVPVDNLTPVRVEGTPDAIRQLCGNGNMQVFLAEQTPDQAMFKMDLEAALIYLPGILFSYGTSIKVLEPPALKEKLAARAAELAHYYQSQLS</sequence>
<reference evidence="2 3" key="1">
    <citation type="submission" date="2021-07" db="EMBL/GenBank/DDBJ databases">
        <title>Paenibacillus radiodurans sp. nov., isolated from the southeastern edge of Tengger Desert.</title>
        <authorList>
            <person name="Zhang G."/>
        </authorList>
    </citation>
    <scope>NUCLEOTIDE SEQUENCE [LARGE SCALE GENOMIC DNA]</scope>
    <source>
        <strain evidence="2 3">CCM 7311</strain>
    </source>
</reference>
<gene>
    <name evidence="2" type="ORF">K0U00_27710</name>
</gene>
<dbReference type="EMBL" id="JAHZIK010000979">
    <property type="protein sequence ID" value="MBW7457832.1"/>
    <property type="molecule type" value="Genomic_DNA"/>
</dbReference>
<proteinExistence type="predicted"/>
<dbReference type="Pfam" id="PF25583">
    <property type="entry name" value="WCX"/>
    <property type="match status" value="1"/>
</dbReference>
<evidence type="ECO:0000313" key="3">
    <source>
        <dbReference type="Proteomes" id="UP001519887"/>
    </source>
</evidence>
<evidence type="ECO:0000313" key="2">
    <source>
        <dbReference type="EMBL" id="MBW7457832.1"/>
    </source>
</evidence>
<protein>
    <submittedName>
        <fullName evidence="2">WYL domain-containing protein</fullName>
    </submittedName>
</protein>
<dbReference type="PANTHER" id="PTHR34580">
    <property type="match status" value="1"/>
</dbReference>
<keyword evidence="3" id="KW-1185">Reference proteome</keyword>
<name>A0ABS7CA97_9BACL</name>
<dbReference type="InterPro" id="IPR057727">
    <property type="entry name" value="WCX_dom"/>
</dbReference>